<gene>
    <name evidence="2" type="ORF">MERR_LOCUS273</name>
</gene>
<protein>
    <submittedName>
        <fullName evidence="2">Uncharacterized protein</fullName>
    </submittedName>
</protein>
<reference evidence="2" key="1">
    <citation type="submission" date="2020-01" db="EMBL/GenBank/DDBJ databases">
        <authorList>
            <person name="Mishra B."/>
        </authorList>
    </citation>
    <scope>NUCLEOTIDE SEQUENCE [LARGE SCALE GENOMIC DNA]</scope>
</reference>
<dbReference type="OrthoDB" id="1064067at2759"/>
<proteinExistence type="predicted"/>
<feature type="chain" id="PRO_5025668540" evidence="1">
    <location>
        <begin position="25"/>
        <end position="135"/>
    </location>
</feature>
<accession>A0A6D2HB76</accession>
<dbReference type="EMBL" id="CACVBM020000022">
    <property type="protein sequence ID" value="CAA7013039.1"/>
    <property type="molecule type" value="Genomic_DNA"/>
</dbReference>
<sequence>MAILQVANVLLLLASLFSLPALHAVDFQYCNEIFSTDGDIGYKYGNISRVEIYPNPVGPQDDLAFWILGSSNSESSRIEIGLVSVRDADGPLRLYTFEETGVGPAGSTIIEPGTTFALTLLKVPHRRPEVTLPTL</sequence>
<keyword evidence="3" id="KW-1185">Reference proteome</keyword>
<organism evidence="2 3">
    <name type="scientific">Microthlaspi erraticum</name>
    <dbReference type="NCBI Taxonomy" id="1685480"/>
    <lineage>
        <taxon>Eukaryota</taxon>
        <taxon>Viridiplantae</taxon>
        <taxon>Streptophyta</taxon>
        <taxon>Embryophyta</taxon>
        <taxon>Tracheophyta</taxon>
        <taxon>Spermatophyta</taxon>
        <taxon>Magnoliopsida</taxon>
        <taxon>eudicotyledons</taxon>
        <taxon>Gunneridae</taxon>
        <taxon>Pentapetalae</taxon>
        <taxon>rosids</taxon>
        <taxon>malvids</taxon>
        <taxon>Brassicales</taxon>
        <taxon>Brassicaceae</taxon>
        <taxon>Coluteocarpeae</taxon>
        <taxon>Microthlaspi</taxon>
    </lineage>
</organism>
<evidence type="ECO:0000313" key="3">
    <source>
        <dbReference type="Proteomes" id="UP000467841"/>
    </source>
</evidence>
<dbReference type="AlphaFoldDB" id="A0A6D2HB76"/>
<keyword evidence="1" id="KW-0732">Signal</keyword>
<name>A0A6D2HB76_9BRAS</name>
<comment type="caution">
    <text evidence="2">The sequence shown here is derived from an EMBL/GenBank/DDBJ whole genome shotgun (WGS) entry which is preliminary data.</text>
</comment>
<dbReference type="Proteomes" id="UP000467841">
    <property type="component" value="Unassembled WGS sequence"/>
</dbReference>
<feature type="signal peptide" evidence="1">
    <location>
        <begin position="1"/>
        <end position="24"/>
    </location>
</feature>
<evidence type="ECO:0000256" key="1">
    <source>
        <dbReference type="SAM" id="SignalP"/>
    </source>
</evidence>
<evidence type="ECO:0000313" key="2">
    <source>
        <dbReference type="EMBL" id="CAA7013039.1"/>
    </source>
</evidence>